<dbReference type="EMBL" id="CP063196">
    <property type="protein sequence ID" value="UOE17688.1"/>
    <property type="molecule type" value="Genomic_DNA"/>
</dbReference>
<accession>A0AA97LTC8</accession>
<dbReference type="AlphaFoldDB" id="A0AA97LTC8"/>
<organism evidence="1 2">
    <name type="scientific">Thermobifida halotolerans</name>
    <dbReference type="NCBI Taxonomy" id="483545"/>
    <lineage>
        <taxon>Bacteria</taxon>
        <taxon>Bacillati</taxon>
        <taxon>Actinomycetota</taxon>
        <taxon>Actinomycetes</taxon>
        <taxon>Streptosporangiales</taxon>
        <taxon>Nocardiopsidaceae</taxon>
        <taxon>Thermobifida</taxon>
    </lineage>
</organism>
<evidence type="ECO:0000313" key="2">
    <source>
        <dbReference type="Proteomes" id="UP000265719"/>
    </source>
</evidence>
<dbReference type="KEGG" id="thao:NI17_012260"/>
<keyword evidence="2" id="KW-1185">Reference proteome</keyword>
<gene>
    <name evidence="1" type="ORF">NI17_012260</name>
</gene>
<sequence length="77" mass="8305">MDPAALRRLLRSHHPFVRRAPAENSATPPDALAALCAAEDAPWNRNLLLLPVARRPRADLLASGERPYAAVLAAEDG</sequence>
<reference evidence="1" key="1">
    <citation type="submission" date="2020-10" db="EMBL/GenBank/DDBJ databases">
        <title>De novo genome project of the cellulose decomposer Thermobifida halotolerans type strain.</title>
        <authorList>
            <person name="Nagy I."/>
            <person name="Horvath B."/>
            <person name="Kukolya J."/>
            <person name="Nagy I."/>
            <person name="Orsini M."/>
        </authorList>
    </citation>
    <scope>NUCLEOTIDE SEQUENCE</scope>
    <source>
        <strain evidence="1">DSM 44931</strain>
    </source>
</reference>
<proteinExistence type="predicted"/>
<dbReference type="Proteomes" id="UP000265719">
    <property type="component" value="Chromosome"/>
</dbReference>
<evidence type="ECO:0000313" key="1">
    <source>
        <dbReference type="EMBL" id="UOE17688.1"/>
    </source>
</evidence>
<protein>
    <submittedName>
        <fullName evidence="1">Uncharacterized protein</fullName>
    </submittedName>
</protein>
<name>A0AA97LTC8_9ACTN</name>
<dbReference type="RefSeq" id="WP_068692789.1">
    <property type="nucleotide sequence ID" value="NZ_CP063196.1"/>
</dbReference>